<keyword evidence="3" id="KW-1185">Reference proteome</keyword>
<reference evidence="2 3" key="1">
    <citation type="submission" date="2024-08" db="EMBL/GenBank/DDBJ databases">
        <title>Sulfate-reducing bacteria isolated from formation water of the oil field in Kazakhstan and description of Pseudodesulfovibrio sp.</title>
        <authorList>
            <person name="Bidzhieva S.K."/>
            <person name="Tourova T.P."/>
            <person name="Grouzdev D.S."/>
            <person name="Beletsky A.V."/>
            <person name="Sokolova D.S."/>
            <person name="Samigullina S.R."/>
            <person name="Poltaraus A.B."/>
            <person name="Avtukh A.N."/>
            <person name="Tereshina V.M."/>
            <person name="Zhaparov N.S."/>
            <person name="Mardanov A.V."/>
            <person name="Nazina T.N."/>
        </authorList>
    </citation>
    <scope>NUCLEOTIDE SEQUENCE [LARGE SCALE GENOMIC DNA]</scope>
    <source>
        <strain evidence="2 3">9FUS</strain>
    </source>
</reference>
<organism evidence="2 3">
    <name type="scientific">Pseudodesulfovibrio karagichevae</name>
    <dbReference type="NCBI Taxonomy" id="3239305"/>
    <lineage>
        <taxon>Bacteria</taxon>
        <taxon>Pseudomonadati</taxon>
        <taxon>Thermodesulfobacteriota</taxon>
        <taxon>Desulfovibrionia</taxon>
        <taxon>Desulfovibrionales</taxon>
        <taxon>Desulfovibrionaceae</taxon>
    </lineage>
</organism>
<dbReference type="EMBL" id="JBGLYH010000077">
    <property type="protein sequence ID" value="MEZ7198572.1"/>
    <property type="molecule type" value="Genomic_DNA"/>
</dbReference>
<dbReference type="RefSeq" id="WP_371388060.1">
    <property type="nucleotide sequence ID" value="NZ_JBGLYH010000077.1"/>
</dbReference>
<proteinExistence type="predicted"/>
<evidence type="ECO:0000313" key="3">
    <source>
        <dbReference type="Proteomes" id="UP001568698"/>
    </source>
</evidence>
<dbReference type="Proteomes" id="UP001568698">
    <property type="component" value="Unassembled WGS sequence"/>
</dbReference>
<accession>A0ABV4K6J5</accession>
<gene>
    <name evidence="2" type="ORF">AB6M95_17625</name>
</gene>
<comment type="caution">
    <text evidence="2">The sequence shown here is derived from an EMBL/GenBank/DDBJ whole genome shotgun (WGS) entry which is preliminary data.</text>
</comment>
<evidence type="ECO:0000313" key="2">
    <source>
        <dbReference type="EMBL" id="MEZ7198572.1"/>
    </source>
</evidence>
<evidence type="ECO:0000256" key="1">
    <source>
        <dbReference type="SAM" id="MobiDB-lite"/>
    </source>
</evidence>
<sequence>MKIRPDQIEGVQQEQAQRRNKAKQSDAAFGDLLNQEVARGEATASHSIAPPMIVNPLLAAGAVAKVQPVSEDGAQVADQVESILDKWDDYAATLADPGAGLKAAYGTLDEIADDVATLKAEQPDLGTTHPGLKSIVDELETLAAAEQFKFNRGDYA</sequence>
<feature type="region of interest" description="Disordered" evidence="1">
    <location>
        <begin position="1"/>
        <end position="26"/>
    </location>
</feature>
<protein>
    <submittedName>
        <fullName evidence="2">Uncharacterized protein</fullName>
    </submittedName>
</protein>
<name>A0ABV4K6J5_9BACT</name>